<protein>
    <submittedName>
        <fullName evidence="2">ATPase phospholipid transporting 10B (putative)</fullName>
    </submittedName>
</protein>
<name>A0A4W3HIG5_CALMI</name>
<dbReference type="InterPro" id="IPR023298">
    <property type="entry name" value="ATPase_P-typ_TM_dom_sf"/>
</dbReference>
<dbReference type="PANTHER" id="PTHR24092:SF79">
    <property type="entry name" value="PHOSPHOLIPID-TRANSPORTING ATPASE VB"/>
    <property type="match status" value="1"/>
</dbReference>
<sequence>MNRLDNTWDLQQSLPFEDSNANGNPNKCFATNAIKTTKYSLWSFIPKNLFQQFHRSANVYFVMIDILNFVPFVSAFQPTFSLVPLSIIVSVTAVKDAWEDFRRYQSDKEINNMRCWIFSRSDSMVTRFFQLGDFVRLACNEIIPADLLLLHTSEQNGSCNIETSNLDGETNLKQRRAVKGFAQPVRTCFFQFLTI</sequence>
<dbReference type="GeneTree" id="ENSGT00940000159531"/>
<evidence type="ECO:0000313" key="3">
    <source>
        <dbReference type="Proteomes" id="UP000314986"/>
    </source>
</evidence>
<dbReference type="InterPro" id="IPR008250">
    <property type="entry name" value="ATPase_P-typ_transduc_dom_A_sf"/>
</dbReference>
<dbReference type="PANTHER" id="PTHR24092">
    <property type="entry name" value="PROBABLE PHOSPHOLIPID-TRANSPORTING ATPASE"/>
    <property type="match status" value="1"/>
</dbReference>
<dbReference type="InterPro" id="IPR032631">
    <property type="entry name" value="P-type_ATPase_N"/>
</dbReference>
<dbReference type="AlphaFoldDB" id="A0A4W3HIG5"/>
<proteinExistence type="predicted"/>
<accession>A0A4W3HIG5</accession>
<dbReference type="SUPFAM" id="SSF81665">
    <property type="entry name" value="Calcium ATPase, transmembrane domain M"/>
    <property type="match status" value="1"/>
</dbReference>
<reference evidence="2" key="5">
    <citation type="submission" date="2025-09" db="UniProtKB">
        <authorList>
            <consortium name="Ensembl"/>
        </authorList>
    </citation>
    <scope>IDENTIFICATION</scope>
</reference>
<dbReference type="Pfam" id="PF16209">
    <property type="entry name" value="PhoLip_ATPase_N"/>
    <property type="match status" value="1"/>
</dbReference>
<evidence type="ECO:0000259" key="1">
    <source>
        <dbReference type="Pfam" id="PF16209"/>
    </source>
</evidence>
<dbReference type="GO" id="GO:0005886">
    <property type="term" value="C:plasma membrane"/>
    <property type="evidence" value="ECO:0007669"/>
    <property type="project" value="TreeGrafter"/>
</dbReference>
<dbReference type="Ensembl" id="ENSCMIT00000015417.1">
    <property type="protein sequence ID" value="ENSCMIP00000015100.1"/>
    <property type="gene ID" value="ENSCMIG00000007400.1"/>
</dbReference>
<dbReference type="GO" id="GO:0045332">
    <property type="term" value="P:phospholipid translocation"/>
    <property type="evidence" value="ECO:0007669"/>
    <property type="project" value="TreeGrafter"/>
</dbReference>
<keyword evidence="3" id="KW-1185">Reference proteome</keyword>
<feature type="domain" description="P-type ATPase N-terminal" evidence="1">
    <location>
        <begin position="24"/>
        <end position="80"/>
    </location>
</feature>
<gene>
    <name evidence="2" type="primary">atp10b</name>
</gene>
<evidence type="ECO:0000313" key="2">
    <source>
        <dbReference type="Ensembl" id="ENSCMIP00000015100.1"/>
    </source>
</evidence>
<reference evidence="2" key="4">
    <citation type="submission" date="2025-08" db="UniProtKB">
        <authorList>
            <consortium name="Ensembl"/>
        </authorList>
    </citation>
    <scope>IDENTIFICATION</scope>
</reference>
<reference evidence="3" key="3">
    <citation type="journal article" date="2014" name="Nature">
        <title>Elephant shark genome provides unique insights into gnathostome evolution.</title>
        <authorList>
            <consortium name="International Elephant Shark Genome Sequencing Consortium"/>
            <person name="Venkatesh B."/>
            <person name="Lee A.P."/>
            <person name="Ravi V."/>
            <person name="Maurya A.K."/>
            <person name="Lian M.M."/>
            <person name="Swann J.B."/>
            <person name="Ohta Y."/>
            <person name="Flajnik M.F."/>
            <person name="Sutoh Y."/>
            <person name="Kasahara M."/>
            <person name="Hoon S."/>
            <person name="Gangu V."/>
            <person name="Roy S.W."/>
            <person name="Irimia M."/>
            <person name="Korzh V."/>
            <person name="Kondrychyn I."/>
            <person name="Lim Z.W."/>
            <person name="Tay B.H."/>
            <person name="Tohari S."/>
            <person name="Kong K.W."/>
            <person name="Ho S."/>
            <person name="Lorente-Galdos B."/>
            <person name="Quilez J."/>
            <person name="Marques-Bonet T."/>
            <person name="Raney B.J."/>
            <person name="Ingham P.W."/>
            <person name="Tay A."/>
            <person name="Hillier L.W."/>
            <person name="Minx P."/>
            <person name="Boehm T."/>
            <person name="Wilson R.K."/>
            <person name="Brenner S."/>
            <person name="Warren W.C."/>
        </authorList>
    </citation>
    <scope>NUCLEOTIDE SEQUENCE [LARGE SCALE GENOMIC DNA]</scope>
</reference>
<dbReference type="Proteomes" id="UP000314986">
    <property type="component" value="Unassembled WGS sequence"/>
</dbReference>
<reference evidence="3" key="1">
    <citation type="journal article" date="2006" name="Science">
        <title>Ancient noncoding elements conserved in the human genome.</title>
        <authorList>
            <person name="Venkatesh B."/>
            <person name="Kirkness E.F."/>
            <person name="Loh Y.H."/>
            <person name="Halpern A.L."/>
            <person name="Lee A.P."/>
            <person name="Johnson J."/>
            <person name="Dandona N."/>
            <person name="Viswanathan L.D."/>
            <person name="Tay A."/>
            <person name="Venter J.C."/>
            <person name="Strausberg R.L."/>
            <person name="Brenner S."/>
        </authorList>
    </citation>
    <scope>NUCLEOTIDE SEQUENCE [LARGE SCALE GENOMIC DNA]</scope>
</reference>
<organism evidence="2 3">
    <name type="scientific">Callorhinchus milii</name>
    <name type="common">Ghost shark</name>
    <dbReference type="NCBI Taxonomy" id="7868"/>
    <lineage>
        <taxon>Eukaryota</taxon>
        <taxon>Metazoa</taxon>
        <taxon>Chordata</taxon>
        <taxon>Craniata</taxon>
        <taxon>Vertebrata</taxon>
        <taxon>Chondrichthyes</taxon>
        <taxon>Holocephali</taxon>
        <taxon>Chimaeriformes</taxon>
        <taxon>Callorhinchidae</taxon>
        <taxon>Callorhinchus</taxon>
    </lineage>
</organism>
<reference evidence="3" key="2">
    <citation type="journal article" date="2007" name="PLoS Biol.">
        <title>Survey sequencing and comparative analysis of the elephant shark (Callorhinchus milii) genome.</title>
        <authorList>
            <person name="Venkatesh B."/>
            <person name="Kirkness E.F."/>
            <person name="Loh Y.H."/>
            <person name="Halpern A.L."/>
            <person name="Lee A.P."/>
            <person name="Johnson J."/>
            <person name="Dandona N."/>
            <person name="Viswanathan L.D."/>
            <person name="Tay A."/>
            <person name="Venter J.C."/>
            <person name="Strausberg R.L."/>
            <person name="Brenner S."/>
        </authorList>
    </citation>
    <scope>NUCLEOTIDE SEQUENCE [LARGE SCALE GENOMIC DNA]</scope>
</reference>
<dbReference type="GO" id="GO:0140326">
    <property type="term" value="F:ATPase-coupled intramembrane lipid transporter activity"/>
    <property type="evidence" value="ECO:0007669"/>
    <property type="project" value="TreeGrafter"/>
</dbReference>
<dbReference type="SUPFAM" id="SSF81653">
    <property type="entry name" value="Calcium ATPase, transduction domain A"/>
    <property type="match status" value="1"/>
</dbReference>
<dbReference type="Gene3D" id="2.70.150.10">
    <property type="entry name" value="Calcium-transporting ATPase, cytoplasmic transduction domain A"/>
    <property type="match status" value="1"/>
</dbReference>